<protein>
    <recommendedName>
        <fullName evidence="3">GH16 domain-containing protein</fullName>
    </recommendedName>
</protein>
<keyword evidence="2" id="KW-1185">Reference proteome</keyword>
<comment type="caution">
    <text evidence="1">The sequence shown here is derived from an EMBL/GenBank/DDBJ whole genome shotgun (WGS) entry which is preliminary data.</text>
</comment>
<dbReference type="AlphaFoldDB" id="A0A7W9CIH1"/>
<accession>A0A7W9CIH1</accession>
<reference evidence="1 2" key="1">
    <citation type="submission" date="2020-08" db="EMBL/GenBank/DDBJ databases">
        <title>Genomic Encyclopedia of Type Strains, Phase IV (KMG-IV): sequencing the most valuable type-strain genomes for metagenomic binning, comparative biology and taxonomic classification.</title>
        <authorList>
            <person name="Goeker M."/>
        </authorList>
    </citation>
    <scope>NUCLEOTIDE SEQUENCE [LARGE SCALE GENOMIC DNA]</scope>
    <source>
        <strain evidence="1 2">DSM 4737</strain>
    </source>
</reference>
<dbReference type="Proteomes" id="UP000545037">
    <property type="component" value="Unassembled WGS sequence"/>
</dbReference>
<organism evidence="1 2">
    <name type="scientific">Brevundimonas variabilis</name>
    <dbReference type="NCBI Taxonomy" id="74312"/>
    <lineage>
        <taxon>Bacteria</taxon>
        <taxon>Pseudomonadati</taxon>
        <taxon>Pseudomonadota</taxon>
        <taxon>Alphaproteobacteria</taxon>
        <taxon>Caulobacterales</taxon>
        <taxon>Caulobacteraceae</taxon>
        <taxon>Brevundimonas</taxon>
    </lineage>
</organism>
<evidence type="ECO:0000313" key="2">
    <source>
        <dbReference type="Proteomes" id="UP000545037"/>
    </source>
</evidence>
<evidence type="ECO:0000313" key="1">
    <source>
        <dbReference type="EMBL" id="MBB5746258.1"/>
    </source>
</evidence>
<sequence length="38" mass="4173">MILNIAVGGDWGGAEGVDDRAFPQTMEVDYVRVFSRAE</sequence>
<dbReference type="Gene3D" id="2.60.120.200">
    <property type="match status" value="1"/>
</dbReference>
<evidence type="ECO:0008006" key="3">
    <source>
        <dbReference type="Google" id="ProtNLM"/>
    </source>
</evidence>
<name>A0A7W9CIH1_9CAUL</name>
<proteinExistence type="predicted"/>
<dbReference type="EMBL" id="JACHOR010000003">
    <property type="protein sequence ID" value="MBB5746258.1"/>
    <property type="molecule type" value="Genomic_DNA"/>
</dbReference>
<gene>
    <name evidence="1" type="ORF">GGR13_001862</name>
</gene>
<dbReference type="InterPro" id="IPR013320">
    <property type="entry name" value="ConA-like_dom_sf"/>
</dbReference>
<dbReference type="SUPFAM" id="SSF49899">
    <property type="entry name" value="Concanavalin A-like lectins/glucanases"/>
    <property type="match status" value="1"/>
</dbReference>